<dbReference type="Proteomes" id="UP001148786">
    <property type="component" value="Unassembled WGS sequence"/>
</dbReference>
<gene>
    <name evidence="2" type="ORF">NLJ89_g1552</name>
</gene>
<feature type="compositionally biased region" description="Polar residues" evidence="1">
    <location>
        <begin position="349"/>
        <end position="369"/>
    </location>
</feature>
<evidence type="ECO:0000256" key="1">
    <source>
        <dbReference type="SAM" id="MobiDB-lite"/>
    </source>
</evidence>
<feature type="region of interest" description="Disordered" evidence="1">
    <location>
        <begin position="1"/>
        <end position="35"/>
    </location>
</feature>
<evidence type="ECO:0000313" key="2">
    <source>
        <dbReference type="EMBL" id="KAJ3515775.1"/>
    </source>
</evidence>
<feature type="compositionally biased region" description="Polar residues" evidence="1">
    <location>
        <begin position="24"/>
        <end position="33"/>
    </location>
</feature>
<evidence type="ECO:0000313" key="3">
    <source>
        <dbReference type="Proteomes" id="UP001148786"/>
    </source>
</evidence>
<feature type="region of interest" description="Disordered" evidence="1">
    <location>
        <begin position="506"/>
        <end position="526"/>
    </location>
</feature>
<comment type="caution">
    <text evidence="2">The sequence shown here is derived from an EMBL/GenBank/DDBJ whole genome shotgun (WGS) entry which is preliminary data.</text>
</comment>
<protein>
    <submittedName>
        <fullName evidence="2">Uncharacterized protein</fullName>
    </submittedName>
</protein>
<name>A0A9W8MZU7_9AGAR</name>
<accession>A0A9W8MZU7</accession>
<sequence length="786" mass="87485">MSAKFKPKTLADESEDEDALSMLDSLNSTQEQPEWTRDKNGDLDWAYTARCSRTWSQDALLTHFCQQSFSIPPRDYNPSAPFVYVRMLDGEVVTLPHGYRLPLMFVGKYIWETVFSKLKDEVTWKKERANLFHLSRLCQNLFRRARAKALKGGMEKGWRSLMFDRLLARFYKHWTANDPKSGPNFITTHSIKEYDRDVLKHDWRRWCLRGLGPVRMTEDEVNNGITHEEFRQTLGKNEHGDWMLNGKHLTFVTTEEGEAWVSTSELTEEEDEDEEQEKREGQDVEEESDEDEEEEEVVEVIHVGKRRRNEEQPARSPKRSKRAGSHYQPKMINTLAAIKQRLEMPRSSPPRQEGTSASAPVASTSQQPLIQPKIEYAPISISLIDDVPRTSPAATPTAATTAPSTTVKAKRPPREPTRSSARNVARPFLGLPNPLARNARSKPPIKIGPPAKKAAPARKPIEQTASSSSSSTEEEDEEEKSDNDKPSGEVTSKALELLVKLLNAKKALENDPQPSSAAGPSTRGSGKILIPASSSLALGPGHRGVESHFLDFEGRFLSVKEELLGIVGRLQTLENENRRYRQFDRNGSDRVLVDAGVDCTPTGVSQEVQTHAEDVEMGDEWLGGRVTFYPVRLFRETGIQTAVVEEKRPSPAPRLTLDNAPHANTGLSAMPSVQTITHALDQGSPCIGSASTQTDSTLAPSVSYDPRTHMMRSNLSDVVDNLVSAKMLALTQGMVKAKQNGGSISGTETPNALASPTLGDHTSPPFILNTFMDEIKSMREEARSTP</sequence>
<feature type="compositionally biased region" description="Polar residues" evidence="1">
    <location>
        <begin position="512"/>
        <end position="524"/>
    </location>
</feature>
<feature type="compositionally biased region" description="Acidic residues" evidence="1">
    <location>
        <begin position="472"/>
        <end position="481"/>
    </location>
</feature>
<dbReference type="EMBL" id="JANKHO010000081">
    <property type="protein sequence ID" value="KAJ3515775.1"/>
    <property type="molecule type" value="Genomic_DNA"/>
</dbReference>
<feature type="compositionally biased region" description="Acidic residues" evidence="1">
    <location>
        <begin position="266"/>
        <end position="275"/>
    </location>
</feature>
<feature type="compositionally biased region" description="Low complexity" evidence="1">
    <location>
        <begin position="442"/>
        <end position="458"/>
    </location>
</feature>
<feature type="compositionally biased region" description="Acidic residues" evidence="1">
    <location>
        <begin position="283"/>
        <end position="298"/>
    </location>
</feature>
<keyword evidence="3" id="KW-1185">Reference proteome</keyword>
<dbReference type="OrthoDB" id="3062753at2759"/>
<feature type="compositionally biased region" description="Low complexity" evidence="1">
    <location>
        <begin position="390"/>
        <end position="406"/>
    </location>
</feature>
<reference evidence="2" key="1">
    <citation type="submission" date="2022-07" db="EMBL/GenBank/DDBJ databases">
        <title>Genome Sequence of Agrocybe chaxingu.</title>
        <authorList>
            <person name="Buettner E."/>
        </authorList>
    </citation>
    <scope>NUCLEOTIDE SEQUENCE</scope>
    <source>
        <strain evidence="2">MP-N11</strain>
    </source>
</reference>
<feature type="region of interest" description="Disordered" evidence="1">
    <location>
        <begin position="387"/>
        <end position="490"/>
    </location>
</feature>
<organism evidence="2 3">
    <name type="scientific">Agrocybe chaxingu</name>
    <dbReference type="NCBI Taxonomy" id="84603"/>
    <lineage>
        <taxon>Eukaryota</taxon>
        <taxon>Fungi</taxon>
        <taxon>Dikarya</taxon>
        <taxon>Basidiomycota</taxon>
        <taxon>Agaricomycotina</taxon>
        <taxon>Agaricomycetes</taxon>
        <taxon>Agaricomycetidae</taxon>
        <taxon>Agaricales</taxon>
        <taxon>Agaricineae</taxon>
        <taxon>Strophariaceae</taxon>
        <taxon>Agrocybe</taxon>
    </lineage>
</organism>
<dbReference type="AlphaFoldDB" id="A0A9W8MZU7"/>
<feature type="region of interest" description="Disordered" evidence="1">
    <location>
        <begin position="344"/>
        <end position="371"/>
    </location>
</feature>
<proteinExistence type="predicted"/>
<feature type="region of interest" description="Disordered" evidence="1">
    <location>
        <begin position="256"/>
        <end position="330"/>
    </location>
</feature>